<feature type="compositionally biased region" description="Basic and acidic residues" evidence="2">
    <location>
        <begin position="1046"/>
        <end position="1139"/>
    </location>
</feature>
<feature type="compositionally biased region" description="Low complexity" evidence="2">
    <location>
        <begin position="1241"/>
        <end position="1253"/>
    </location>
</feature>
<reference evidence="4" key="3">
    <citation type="submission" date="2023-05" db="EMBL/GenBank/DDBJ databases">
        <authorList>
            <person name="Smith C.H."/>
        </authorList>
    </citation>
    <scope>NUCLEOTIDE SEQUENCE</scope>
    <source>
        <strain evidence="4">CHS0354</strain>
        <tissue evidence="4">Mantle</tissue>
    </source>
</reference>
<gene>
    <name evidence="4" type="ORF">CHS0354_011217</name>
</gene>
<feature type="compositionally biased region" description="Pro residues" evidence="2">
    <location>
        <begin position="321"/>
        <end position="338"/>
    </location>
</feature>
<dbReference type="GO" id="GO:0030154">
    <property type="term" value="P:cell differentiation"/>
    <property type="evidence" value="ECO:0007669"/>
    <property type="project" value="TreeGrafter"/>
</dbReference>
<name>A0AAE0T2E8_9BIVA</name>
<dbReference type="InterPro" id="IPR009738">
    <property type="entry name" value="BAT2_N"/>
</dbReference>
<feature type="compositionally biased region" description="Polar residues" evidence="2">
    <location>
        <begin position="2539"/>
        <end position="2561"/>
    </location>
</feature>
<feature type="compositionally biased region" description="Gly residues" evidence="2">
    <location>
        <begin position="1369"/>
        <end position="1378"/>
    </location>
</feature>
<feature type="compositionally biased region" description="Low complexity" evidence="2">
    <location>
        <begin position="647"/>
        <end position="664"/>
    </location>
</feature>
<dbReference type="PANTHER" id="PTHR14038">
    <property type="entry name" value="BAT2 HLA-B-ASSOCIATED TRANSCRIPT 2"/>
    <property type="match status" value="1"/>
</dbReference>
<feature type="compositionally biased region" description="Basic and acidic residues" evidence="2">
    <location>
        <begin position="795"/>
        <end position="844"/>
    </location>
</feature>
<feature type="compositionally biased region" description="Low complexity" evidence="2">
    <location>
        <begin position="2220"/>
        <end position="2230"/>
    </location>
</feature>
<feature type="compositionally biased region" description="Basic and acidic residues" evidence="2">
    <location>
        <begin position="1301"/>
        <end position="1347"/>
    </location>
</feature>
<feature type="compositionally biased region" description="Basic and acidic residues" evidence="2">
    <location>
        <begin position="1729"/>
        <end position="1739"/>
    </location>
</feature>
<dbReference type="Proteomes" id="UP001195483">
    <property type="component" value="Unassembled WGS sequence"/>
</dbReference>
<feature type="compositionally biased region" description="Basic and acidic residues" evidence="2">
    <location>
        <begin position="1683"/>
        <end position="1698"/>
    </location>
</feature>
<feature type="compositionally biased region" description="Basic and acidic residues" evidence="2">
    <location>
        <begin position="874"/>
        <end position="965"/>
    </location>
</feature>
<evidence type="ECO:0000256" key="2">
    <source>
        <dbReference type="SAM" id="MobiDB-lite"/>
    </source>
</evidence>
<keyword evidence="5" id="KW-1185">Reference proteome</keyword>
<feature type="compositionally biased region" description="Low complexity" evidence="2">
    <location>
        <begin position="1011"/>
        <end position="1022"/>
    </location>
</feature>
<feature type="region of interest" description="Disordered" evidence="2">
    <location>
        <begin position="1852"/>
        <end position="1915"/>
    </location>
</feature>
<feature type="compositionally biased region" description="Low complexity" evidence="2">
    <location>
        <begin position="2335"/>
        <end position="2348"/>
    </location>
</feature>
<feature type="compositionally biased region" description="Low complexity" evidence="2">
    <location>
        <begin position="97"/>
        <end position="154"/>
    </location>
</feature>
<feature type="compositionally biased region" description="Basic and acidic residues" evidence="2">
    <location>
        <begin position="195"/>
        <end position="210"/>
    </location>
</feature>
<feature type="compositionally biased region" description="Basic and acidic residues" evidence="2">
    <location>
        <begin position="1527"/>
        <end position="1545"/>
    </location>
</feature>
<feature type="compositionally biased region" description="Low complexity" evidence="2">
    <location>
        <begin position="1379"/>
        <end position="1393"/>
    </location>
</feature>
<feature type="compositionally biased region" description="Basic and acidic residues" evidence="2">
    <location>
        <begin position="572"/>
        <end position="626"/>
    </location>
</feature>
<feature type="compositionally biased region" description="Low complexity" evidence="2">
    <location>
        <begin position="681"/>
        <end position="700"/>
    </location>
</feature>
<feature type="compositionally biased region" description="Acidic residues" evidence="2">
    <location>
        <begin position="845"/>
        <end position="854"/>
    </location>
</feature>
<feature type="compositionally biased region" description="Low complexity" evidence="2">
    <location>
        <begin position="237"/>
        <end position="259"/>
    </location>
</feature>
<reference evidence="4" key="1">
    <citation type="journal article" date="2021" name="Genome Biol. Evol.">
        <title>A High-Quality Reference Genome for a Parasitic Bivalve with Doubly Uniparental Inheritance (Bivalvia: Unionida).</title>
        <authorList>
            <person name="Smith C.H."/>
        </authorList>
    </citation>
    <scope>NUCLEOTIDE SEQUENCE</scope>
    <source>
        <strain evidence="4">CHS0354</strain>
    </source>
</reference>
<feature type="region of interest" description="Disordered" evidence="2">
    <location>
        <begin position="2326"/>
        <end position="2368"/>
    </location>
</feature>
<evidence type="ECO:0000313" key="4">
    <source>
        <dbReference type="EMBL" id="KAK3602381.1"/>
    </source>
</evidence>
<dbReference type="PANTHER" id="PTHR14038:SF0">
    <property type="entry name" value="LP18708P"/>
    <property type="match status" value="1"/>
</dbReference>
<dbReference type="Pfam" id="PF07001">
    <property type="entry name" value="BAT2_N"/>
    <property type="match status" value="1"/>
</dbReference>
<feature type="compositionally biased region" description="Polar residues" evidence="2">
    <location>
        <begin position="65"/>
        <end position="76"/>
    </location>
</feature>
<feature type="compositionally biased region" description="Polar residues" evidence="2">
    <location>
        <begin position="1453"/>
        <end position="1470"/>
    </location>
</feature>
<feature type="compositionally biased region" description="Basic and acidic residues" evidence="2">
    <location>
        <begin position="555"/>
        <end position="565"/>
    </location>
</feature>
<dbReference type="InterPro" id="IPR033184">
    <property type="entry name" value="PRRC2"/>
</dbReference>
<feature type="compositionally biased region" description="Basic and acidic residues" evidence="2">
    <location>
        <begin position="1484"/>
        <end position="1503"/>
    </location>
</feature>
<feature type="region of interest" description="Disordered" evidence="2">
    <location>
        <begin position="1680"/>
        <end position="1743"/>
    </location>
</feature>
<feature type="compositionally biased region" description="Low complexity" evidence="2">
    <location>
        <begin position="525"/>
        <end position="537"/>
    </location>
</feature>
<feature type="compositionally biased region" description="Polar residues" evidence="2">
    <location>
        <begin position="2574"/>
        <end position="2617"/>
    </location>
</feature>
<feature type="compositionally biased region" description="Polar residues" evidence="2">
    <location>
        <begin position="2349"/>
        <end position="2368"/>
    </location>
</feature>
<accession>A0AAE0T2E8</accession>
<evidence type="ECO:0000313" key="5">
    <source>
        <dbReference type="Proteomes" id="UP001195483"/>
    </source>
</evidence>
<feature type="non-terminal residue" evidence="4">
    <location>
        <position position="2617"/>
    </location>
</feature>
<feature type="compositionally biased region" description="Basic and acidic residues" evidence="2">
    <location>
        <begin position="633"/>
        <end position="646"/>
    </location>
</feature>
<feature type="compositionally biased region" description="Basic and acidic residues" evidence="2">
    <location>
        <begin position="1023"/>
        <end position="1038"/>
    </location>
</feature>
<feature type="compositionally biased region" description="Basic and acidic residues" evidence="2">
    <location>
        <begin position="1855"/>
        <end position="1883"/>
    </location>
</feature>
<feature type="compositionally biased region" description="Basic and acidic residues" evidence="2">
    <location>
        <begin position="1894"/>
        <end position="1915"/>
    </location>
</feature>
<evidence type="ECO:0000256" key="1">
    <source>
        <dbReference type="ARBA" id="ARBA00022553"/>
    </source>
</evidence>
<protein>
    <recommendedName>
        <fullName evidence="3">BAT2 N-terminal domain-containing protein</fullName>
    </recommendedName>
</protein>
<feature type="compositionally biased region" description="Pro residues" evidence="2">
    <location>
        <begin position="460"/>
        <end position="473"/>
    </location>
</feature>
<feature type="compositionally biased region" description="Polar residues" evidence="2">
    <location>
        <begin position="994"/>
        <end position="1010"/>
    </location>
</feature>
<feature type="compositionally biased region" description="Polar residues" evidence="2">
    <location>
        <begin position="2245"/>
        <end position="2255"/>
    </location>
</feature>
<comment type="caution">
    <text evidence="4">The sequence shown here is derived from an EMBL/GenBank/DDBJ whole genome shotgun (WGS) entry which is preliminary data.</text>
</comment>
<feature type="compositionally biased region" description="Pro residues" evidence="2">
    <location>
        <begin position="701"/>
        <end position="710"/>
    </location>
</feature>
<organism evidence="4 5">
    <name type="scientific">Potamilus streckersoni</name>
    <dbReference type="NCBI Taxonomy" id="2493646"/>
    <lineage>
        <taxon>Eukaryota</taxon>
        <taxon>Metazoa</taxon>
        <taxon>Spiralia</taxon>
        <taxon>Lophotrochozoa</taxon>
        <taxon>Mollusca</taxon>
        <taxon>Bivalvia</taxon>
        <taxon>Autobranchia</taxon>
        <taxon>Heteroconchia</taxon>
        <taxon>Palaeoheterodonta</taxon>
        <taxon>Unionida</taxon>
        <taxon>Unionoidea</taxon>
        <taxon>Unionidae</taxon>
        <taxon>Ambleminae</taxon>
        <taxon>Lampsilini</taxon>
        <taxon>Potamilus</taxon>
    </lineage>
</organism>
<feature type="compositionally biased region" description="Basic and acidic residues" evidence="2">
    <location>
        <begin position="772"/>
        <end position="787"/>
    </location>
</feature>
<feature type="compositionally biased region" description="Polar residues" evidence="2">
    <location>
        <begin position="1178"/>
        <end position="1202"/>
    </location>
</feature>
<feature type="compositionally biased region" description="Pro residues" evidence="2">
    <location>
        <begin position="500"/>
        <end position="524"/>
    </location>
</feature>
<proteinExistence type="predicted"/>
<feature type="region of interest" description="Disordered" evidence="2">
    <location>
        <begin position="2220"/>
        <end position="2256"/>
    </location>
</feature>
<feature type="compositionally biased region" description="Basic and acidic residues" evidence="2">
    <location>
        <begin position="1154"/>
        <end position="1175"/>
    </location>
</feature>
<feature type="domain" description="BAT2 N-terminal" evidence="3">
    <location>
        <begin position="1"/>
        <end position="205"/>
    </location>
</feature>
<feature type="compositionally biased region" description="Basic and acidic residues" evidence="2">
    <location>
        <begin position="417"/>
        <end position="450"/>
    </location>
</feature>
<sequence length="2617" mass="290657">MSSFAGLGGKADKGKGKFTSININDIYRGKSVPTLKTSAPRQHGLQSLGKVASVRRMPPPANLPSLKSENSGNDPTINLVPTGGSGWGTKEKEKDSSGSPQPSSQQQQATTAQSGQSNKQQTGSTTGASTVTVQQQQQQQQQQQGQTTPSSGSTNTAAGGKSWSSVMMGEPAAKGVVGHQSPLFQQEFPTLAASGDEKEKEVNKKEENKEPQYGPGPSLRPQNVGNWREGGGRGVMQQQQQKTESESPPLSQSQPNQSEIQPNGPQMTGGDGPALGPHPQQSPMPLRPGGSQGPMSMGPPPMGMPPQFRGMMPHYLYRGFPPYPPPPNYQGMPRPPYPYDARYRHPPPPLPQQRQPQQQQGSDGDENFKRPAIITDKDLREFDEILRLDDKGGWANPQEEIDYTEKLVFSDEEDEEGGRREKKDKRTGERLTKENHKGSQDRKAKERPSGPREAWVQGGPMPPQYRGPRPPHPGMDGRGWQMPPFDFMGPRGPYPTYRMAPPPLQGQRLPFPPHSGPSPVPSPSTSPGQGPPSSGQSPGPPVSSPRKAGDDDDEVWRQRRQERNQEVSSAIERARQRREEEEKKMEAERKKGAAEKLRQLDERTKKKDGAADEKDGDLESKSDGRASETQSDSSEKSDRPQSRDGNKYSQSGGQSAQYGGKQYSRSVPPRFQKQLSQEGAPQSGGLRQSPQQSQPQSQPQQGPPTSPQPGMPSQMRPGQGPPPPWASYPWAHMPPHPFMGFRPPLDMQGMPMYQSMRRRTDSHGSGPENAEEPGRPDIYDQVARDPRAWYGTTHPYDDMRRPPMFDQRIYPDYDSRGHEDHRREMERRGDRELDKDPYEPISDKEDFDDYEEEDERRGKELDHQLIVQETVDDIPEKENRRTPVEKTEKIDHSRRPLDREERIKPVENERKDDEKRPTEEERDKGKERERDERDRRGNREETDSRRDQPYDRRGQESRDHNKRETSWSSSVQSRSSGYHKREHPSCPPPIPLRESQQNLPPRSNYTSLKRTASNMSTASTASNDKKNDSTRDVQKTETPEITVKPSKIEPLKEHDTLKETPAEPKNEKLEEQKKEERCKASDIIPEDKEDKSFEKERKEERGNREDRRDRNVPPAKRMRDEPGQRDRDHYGRGGREFVRGRGRNRARGSTASRGYRDGRGRGGGSREYRSYDGRSRRIGNNYSDQMVRTNSEQASKNDQAETFTMGKWEDHQAEEKDGHTEVEDVNRRPRDREEESDVSVDENSGSYSESSNGRVPEGRDVSRSKPPDRRDFSRLKDERDRYVQRDNRGNRDGRGGFPKSNDNRPRRNEDNRQRRDDMGYKDRREKEDRGDQFRSQQYDDTRDDQHGKQGQINGGPFLLRGEPSRRGRGGSSFRGRGGSNNNAGGRRYNSAPPGRGGFVRPPRDQHPDDRDGDMGYRKEKRRSERSSPPPRFARKGGERGRGRGKVHGGPSLSVASSKRPQLIKENSSDMANEEWETASESSEILEKNRDPKTDGKDNRDGSSSKKSFSSQRPLNDRQNRKGNSNSDQKKGNNFERPKNSNKEKSPNSPKNGISPSKNGSAGRRPNYNSSRKENINAVYRVDEVVPNDQTAINNAINSLNNKNKSSKKNDLSDVSKPLKIEKEKKDALANIDINNYAGVVIIDDQPEVSFDDPNFLFESNEGFQEVQSKKTLKSKQKAQAQEAEMKKQTEMQKKREPSSKVLAKPKGVHSSSDKPRFSKLNKLPPRLAKQREQQRERSKSGSTFMAKIENWDNELANHIPPPPSVNNTATVTPSVMNVKEEMENTKNLLGPFTTAVGNLSSLPVQQMQQSIQSTNITANLPPAPAPAVNAWNKPISFAAITGSVQVQVSTTETSSKFDKGDQHDSGIDADEKTPTKNEGDKINSPKPQRQPKPVRSEKVSVKEVTSRPESGKVIKKPDLGIGIDKVRSTPPVVIEKPQPIQLPPSFKDTIFGKGDDASEMKLDFTFDAELAKITEEKLESEKVQLHERAQSSDKMLMSGVTSTNQGMTINSPPSPAAQDLNMKIASVKNVWDIPSVASFEQSMAGGSGSVVVSTASFHTFSSNLDDETSGTGMELETVVGMGDENNSNGLRPGTMSPQGQDNLCFNGDSDIRTAFSTTDVVSFGPGDDVMGPIFTTASMGQGFSSSGQAFSMTNVNQSLSGGDTGQVFSNDTDFVTEEEVGSMFASSDQGDETNQKMMVSEQPNVCKVKPQQLQYMTSSAIPSSSHPQSQNSYQVSHTPSHEQGQHPSVQQQLPMSSSISLTSLSAVPSPPMMLQQSQHPFQTFALGTQILQSHAEPRLNQASFGFGLSQTQPLTQLNQPQSFTQQNLFLPTPPAQQQDPYQQAPQTQLSSYQRGNQPFGQQNTPSQQNTIMVSSTSSLMSTSIKPPAHNAYGTSLPAKNLSHGSMQFGQTAGLSNTGLQPSQQFSFIQYDPSNQLFGTSQILGTSPTTQNVNSSQLLGSHLITRSGTGLQNLGNLQQVQTQTSFYQQAQQGSSLQQTGFFPPTQHTSTNMQFGNNTNKLELNFQFLQGLHQQQQQQQVAAGTPTTPQFNLSSSFGSTGPSALNMPLQVHSAAGHSTQSGHHMNLNQPQQQHTVGGKGSTQFGSQATQQMSPAPNSS</sequence>
<feature type="compositionally biased region" description="Basic and acidic residues" evidence="2">
    <location>
        <begin position="1256"/>
        <end position="1294"/>
    </location>
</feature>
<feature type="compositionally biased region" description="Pro residues" evidence="2">
    <location>
        <begin position="719"/>
        <end position="737"/>
    </location>
</feature>
<feature type="compositionally biased region" description="Basic and acidic residues" evidence="2">
    <location>
        <begin position="1207"/>
        <end position="1233"/>
    </location>
</feature>
<feature type="region of interest" description="Disordered" evidence="2">
    <location>
        <begin position="2535"/>
        <end position="2617"/>
    </location>
</feature>
<feature type="compositionally biased region" description="Polar residues" evidence="2">
    <location>
        <begin position="1546"/>
        <end position="1559"/>
    </location>
</feature>
<feature type="compositionally biased region" description="Low complexity" evidence="2">
    <location>
        <begin position="966"/>
        <end position="976"/>
    </location>
</feature>
<feature type="compositionally biased region" description="Basic and acidic residues" evidence="2">
    <location>
        <begin position="375"/>
        <end position="392"/>
    </location>
</feature>
<dbReference type="EMBL" id="JAEAOA010000696">
    <property type="protein sequence ID" value="KAK3602381.1"/>
    <property type="molecule type" value="Genomic_DNA"/>
</dbReference>
<feature type="compositionally biased region" description="Basic and acidic residues" evidence="2">
    <location>
        <begin position="1401"/>
        <end position="1425"/>
    </location>
</feature>
<reference evidence="4" key="2">
    <citation type="journal article" date="2021" name="Genome Biol. Evol.">
        <title>Developing a high-quality reference genome for a parasitic bivalve with doubly uniparental inheritance (Bivalvia: Unionida).</title>
        <authorList>
            <person name="Smith C.H."/>
        </authorList>
    </citation>
    <scope>NUCLEOTIDE SEQUENCE</scope>
    <source>
        <strain evidence="4">CHS0354</strain>
        <tissue evidence="4">Mantle</tissue>
    </source>
</reference>
<feature type="compositionally biased region" description="Low complexity" evidence="2">
    <location>
        <begin position="287"/>
        <end position="296"/>
    </location>
</feature>
<keyword evidence="1" id="KW-0597">Phosphoprotein</keyword>
<feature type="region of interest" description="Disordered" evidence="2">
    <location>
        <begin position="1"/>
        <end position="1574"/>
    </location>
</feature>
<evidence type="ECO:0000259" key="3">
    <source>
        <dbReference type="Pfam" id="PF07001"/>
    </source>
</evidence>